<dbReference type="AlphaFoldDB" id="A0A9Q3PUP9"/>
<evidence type="ECO:0000313" key="3">
    <source>
        <dbReference type="Proteomes" id="UP000765509"/>
    </source>
</evidence>
<dbReference type="EMBL" id="AVOT02093251">
    <property type="protein sequence ID" value="MBW0573996.1"/>
    <property type="molecule type" value="Genomic_DNA"/>
</dbReference>
<comment type="caution">
    <text evidence="2">The sequence shown here is derived from an EMBL/GenBank/DDBJ whole genome shotgun (WGS) entry which is preliminary data.</text>
</comment>
<reference evidence="2" key="1">
    <citation type="submission" date="2021-03" db="EMBL/GenBank/DDBJ databases">
        <title>Draft genome sequence of rust myrtle Austropuccinia psidii MF-1, a brazilian biotype.</title>
        <authorList>
            <person name="Quecine M.C."/>
            <person name="Pachon D.M.R."/>
            <person name="Bonatelli M.L."/>
            <person name="Correr F.H."/>
            <person name="Franceschini L.M."/>
            <person name="Leite T.F."/>
            <person name="Margarido G.R.A."/>
            <person name="Almeida C.A."/>
            <person name="Ferrarezi J.A."/>
            <person name="Labate C.A."/>
        </authorList>
    </citation>
    <scope>NUCLEOTIDE SEQUENCE</scope>
    <source>
        <strain evidence="2">MF-1</strain>
    </source>
</reference>
<evidence type="ECO:0000313" key="2">
    <source>
        <dbReference type="EMBL" id="MBW0573996.1"/>
    </source>
</evidence>
<gene>
    <name evidence="2" type="ORF">O181_113711</name>
</gene>
<sequence>MTSPSAPPSPPALAGFSQTPTDSLSTEMVPNAAHTFYAFLEGQYDPCLFLPDPIGFFLKNHPSSFISSKKRRVLRVSKEKSSLCYCLHPCRIDG</sequence>
<evidence type="ECO:0000256" key="1">
    <source>
        <dbReference type="SAM" id="MobiDB-lite"/>
    </source>
</evidence>
<dbReference type="Proteomes" id="UP000765509">
    <property type="component" value="Unassembled WGS sequence"/>
</dbReference>
<name>A0A9Q3PUP9_9BASI</name>
<feature type="compositionally biased region" description="Pro residues" evidence="1">
    <location>
        <begin position="1"/>
        <end position="11"/>
    </location>
</feature>
<accession>A0A9Q3PUP9</accession>
<keyword evidence="3" id="KW-1185">Reference proteome</keyword>
<organism evidence="2 3">
    <name type="scientific">Austropuccinia psidii MF-1</name>
    <dbReference type="NCBI Taxonomy" id="1389203"/>
    <lineage>
        <taxon>Eukaryota</taxon>
        <taxon>Fungi</taxon>
        <taxon>Dikarya</taxon>
        <taxon>Basidiomycota</taxon>
        <taxon>Pucciniomycotina</taxon>
        <taxon>Pucciniomycetes</taxon>
        <taxon>Pucciniales</taxon>
        <taxon>Sphaerophragmiaceae</taxon>
        <taxon>Austropuccinia</taxon>
    </lineage>
</organism>
<protein>
    <submittedName>
        <fullName evidence="2">Uncharacterized protein</fullName>
    </submittedName>
</protein>
<feature type="region of interest" description="Disordered" evidence="1">
    <location>
        <begin position="1"/>
        <end position="24"/>
    </location>
</feature>
<proteinExistence type="predicted"/>